<feature type="compositionally biased region" description="Polar residues" evidence="1">
    <location>
        <begin position="96"/>
        <end position="105"/>
    </location>
</feature>
<feature type="compositionally biased region" description="Polar residues" evidence="1">
    <location>
        <begin position="139"/>
        <end position="175"/>
    </location>
</feature>
<dbReference type="AlphaFoldDB" id="A0A2A2M2U1"/>
<dbReference type="EMBL" id="LIAE01006149">
    <property type="protein sequence ID" value="PAV92557.1"/>
    <property type="molecule type" value="Genomic_DNA"/>
</dbReference>
<protein>
    <submittedName>
        <fullName evidence="2">Uncharacterized protein</fullName>
    </submittedName>
</protein>
<accession>A0A2A2M2U1</accession>
<feature type="region of interest" description="Disordered" evidence="1">
    <location>
        <begin position="61"/>
        <end position="105"/>
    </location>
</feature>
<dbReference type="Proteomes" id="UP000218231">
    <property type="component" value="Unassembled WGS sequence"/>
</dbReference>
<keyword evidence="3" id="KW-1185">Reference proteome</keyword>
<evidence type="ECO:0000313" key="2">
    <source>
        <dbReference type="EMBL" id="PAV92557.1"/>
    </source>
</evidence>
<sequence length="702" mass="74908">MPSARSCAIAGSRMSISSRPIVPLSPACGLTPAKARRGAAMPKSRRRAVAVVRAFVTSRSTDSSDGTAASGTCAVSGTTRSDGPASIITASSAATPQRSATNSTGPVTKAFAAPRCASAIAHSSALSAARAPEIVAVPGTTSPAGSTAKTGSARSNTTGASAMSSITSIGPSHTRATAPASPTIAKGGRLRSVRTTQLLAIISGPTPAGSPIAIASAAPPVISTILDDRVTTQVAQLALRAQVDALLLQLALDLGSARHHRGLRIVTTAQHQRAHAFGRRTERRGRLTDLHLQQNFLERCGQVADADRIVVDHFGADAGSNLLYRAAALDRLHRLGKGRGACRGLRLRGARREGDGQLLQAQLRIARVGRTDRPLVGKVQDRKAARRFDRAGDLADLHLLRRLGERLRQRDEADPAEIATDAARRRFGIVAREQFEGLLRLLDFADDLLGLGEHLRAIRVIGAQVDFLEVIFLRAARCLDPLLDRRHLFVADVDERLDLAAQVTAPGQFALDRTTQRAFRRARLAQRDAQLRHGHVEPLGKARFALVELGLRHGDFGALRLLDFQRLVDQLAQDLELELVDLVGRGRAAAIVEDGQRQALVDIGAGDDRVVDDRGRLTDVGVELAEDLQVCGDVQVRVGHLLVGDRLRDRAGAESGQRGPAEQAHGLAAEIASNVVRHVVPLPQKARARRSTALRPVLPRRS</sequence>
<gene>
    <name evidence="2" type="ORF">WR25_08378</name>
</gene>
<name>A0A2A2M2U1_9BILA</name>
<reference evidence="2 3" key="1">
    <citation type="journal article" date="2017" name="Curr. Biol.">
        <title>Genome architecture and evolution of a unichromosomal asexual nematode.</title>
        <authorList>
            <person name="Fradin H."/>
            <person name="Zegar C."/>
            <person name="Gutwein M."/>
            <person name="Lucas J."/>
            <person name="Kovtun M."/>
            <person name="Corcoran D."/>
            <person name="Baugh L.R."/>
            <person name="Kiontke K."/>
            <person name="Gunsalus K."/>
            <person name="Fitch D.H."/>
            <person name="Piano F."/>
        </authorList>
    </citation>
    <scope>NUCLEOTIDE SEQUENCE [LARGE SCALE GENOMIC DNA]</scope>
    <source>
        <strain evidence="2">PF1309</strain>
    </source>
</reference>
<feature type="compositionally biased region" description="Low complexity" evidence="1">
    <location>
        <begin position="85"/>
        <end position="95"/>
    </location>
</feature>
<dbReference type="STRING" id="2018661.A0A2A2M2U1"/>
<comment type="caution">
    <text evidence="2">The sequence shown here is derived from an EMBL/GenBank/DDBJ whole genome shotgun (WGS) entry which is preliminary data.</text>
</comment>
<organism evidence="2 3">
    <name type="scientific">Diploscapter pachys</name>
    <dbReference type="NCBI Taxonomy" id="2018661"/>
    <lineage>
        <taxon>Eukaryota</taxon>
        <taxon>Metazoa</taxon>
        <taxon>Ecdysozoa</taxon>
        <taxon>Nematoda</taxon>
        <taxon>Chromadorea</taxon>
        <taxon>Rhabditida</taxon>
        <taxon>Rhabditina</taxon>
        <taxon>Rhabditomorpha</taxon>
        <taxon>Rhabditoidea</taxon>
        <taxon>Rhabditidae</taxon>
        <taxon>Diploscapter</taxon>
    </lineage>
</organism>
<evidence type="ECO:0000313" key="3">
    <source>
        <dbReference type="Proteomes" id="UP000218231"/>
    </source>
</evidence>
<evidence type="ECO:0000256" key="1">
    <source>
        <dbReference type="SAM" id="MobiDB-lite"/>
    </source>
</evidence>
<proteinExistence type="predicted"/>
<feature type="region of interest" description="Disordered" evidence="1">
    <location>
        <begin position="138"/>
        <end position="189"/>
    </location>
</feature>
<feature type="compositionally biased region" description="Polar residues" evidence="1">
    <location>
        <begin position="61"/>
        <end position="81"/>
    </location>
</feature>